<dbReference type="eggNOG" id="KOG1320">
    <property type="taxonomic scope" value="Eukaryota"/>
</dbReference>
<organism evidence="4">
    <name type="scientific">Arabidopsis lyrata subsp. lyrata</name>
    <name type="common">Lyre-leaved rock-cress</name>
    <dbReference type="NCBI Taxonomy" id="81972"/>
    <lineage>
        <taxon>Eukaryota</taxon>
        <taxon>Viridiplantae</taxon>
        <taxon>Streptophyta</taxon>
        <taxon>Embryophyta</taxon>
        <taxon>Tracheophyta</taxon>
        <taxon>Spermatophyta</taxon>
        <taxon>Magnoliopsida</taxon>
        <taxon>eudicotyledons</taxon>
        <taxon>Gunneridae</taxon>
        <taxon>Pentapetalae</taxon>
        <taxon>rosids</taxon>
        <taxon>malvids</taxon>
        <taxon>Brassicales</taxon>
        <taxon>Brassicaceae</taxon>
        <taxon>Camelineae</taxon>
        <taxon>Arabidopsis</taxon>
    </lineage>
</organism>
<reference evidence="4" key="1">
    <citation type="journal article" date="2011" name="Nat. Genet.">
        <title>The Arabidopsis lyrata genome sequence and the basis of rapid genome size change.</title>
        <authorList>
            <person name="Hu T.T."/>
            <person name="Pattyn P."/>
            <person name="Bakker E.G."/>
            <person name="Cao J."/>
            <person name="Cheng J.-F."/>
            <person name="Clark R.M."/>
            <person name="Fahlgren N."/>
            <person name="Fawcett J.A."/>
            <person name="Grimwood J."/>
            <person name="Gundlach H."/>
            <person name="Haberer G."/>
            <person name="Hollister J.D."/>
            <person name="Ossowski S."/>
            <person name="Ottilar R.P."/>
            <person name="Salamov A.A."/>
            <person name="Schneeberger K."/>
            <person name="Spannagl M."/>
            <person name="Wang X."/>
            <person name="Yang L."/>
            <person name="Nasrallah M.E."/>
            <person name="Bergelson J."/>
            <person name="Carrington J.C."/>
            <person name="Gaut B.S."/>
            <person name="Schmutz J."/>
            <person name="Mayer K.F.X."/>
            <person name="Van de Peer Y."/>
            <person name="Grigoriev I.V."/>
            <person name="Nordborg M."/>
            <person name="Weigel D."/>
            <person name="Guo Y.-L."/>
        </authorList>
    </citation>
    <scope>NUCLEOTIDE SEQUENCE [LARGE SCALE GENOMIC DNA]</scope>
    <source>
        <strain evidence="4">cv. MN47</strain>
    </source>
</reference>
<feature type="region of interest" description="Disordered" evidence="2">
    <location>
        <begin position="89"/>
        <end position="108"/>
    </location>
</feature>
<dbReference type="STRING" id="81972.D7KLI3"/>
<evidence type="ECO:0000313" key="3">
    <source>
        <dbReference type="EMBL" id="EFH68853.1"/>
    </source>
</evidence>
<gene>
    <name evidence="3" type="ORF">ARALYDRAFT_334366</name>
</gene>
<evidence type="ECO:0008006" key="5">
    <source>
        <dbReference type="Google" id="ProtNLM"/>
    </source>
</evidence>
<comment type="similarity">
    <text evidence="1">Belongs to the peptidase S1C family.</text>
</comment>
<dbReference type="Proteomes" id="UP000008694">
    <property type="component" value="Unassembled WGS sequence"/>
</dbReference>
<sequence length="360" mass="39993">MTFRSFLRIAPMLLHSRLKAKISPPLLLRRFYSTTTFDPPSSSDVETPSDPTFPRFNSEILDSSLLHSRLKAKISPPLLLRRFYSTTTFDPPSSSDDETPSDPSFFPENEEYEDLTITQATPLVSPSIHPIGRYTVADVAERVGPSVVRVVVPKRSFSSDERKGGQGSGFFIDRKRILTCAHVVAHISKRGRILSFADKVKIKALNVDGVINAYVLRNSVSVHLDVAVLQITSTKEFKPLEFGISRDMRWGDWVVAFGSPLKLDRTITAGVISCIDRTDVELRLPKLERTYFQSDCPTNPGSSGGPLVNLDCRVIGLNSMGMPIATGVGFSVPIDNVREHLELKNLWWDSPCQLTTSANI</sequence>
<dbReference type="InterPro" id="IPR009003">
    <property type="entry name" value="Peptidase_S1_PA"/>
</dbReference>
<dbReference type="GO" id="GO:0004252">
    <property type="term" value="F:serine-type endopeptidase activity"/>
    <property type="evidence" value="ECO:0007669"/>
    <property type="project" value="InterPro"/>
</dbReference>
<dbReference type="EMBL" id="GL348713">
    <property type="protein sequence ID" value="EFH68853.1"/>
    <property type="molecule type" value="Genomic_DNA"/>
</dbReference>
<dbReference type="Pfam" id="PF13365">
    <property type="entry name" value="Trypsin_2"/>
    <property type="match status" value="1"/>
</dbReference>
<accession>D7KLI3</accession>
<dbReference type="PANTHER" id="PTHR22939">
    <property type="entry name" value="SERINE PROTEASE FAMILY S1C HTRA-RELATED"/>
    <property type="match status" value="1"/>
</dbReference>
<dbReference type="GO" id="GO:0006508">
    <property type="term" value="P:proteolysis"/>
    <property type="evidence" value="ECO:0007669"/>
    <property type="project" value="InterPro"/>
</dbReference>
<name>D7KLI3_ARALL</name>
<dbReference type="Gene3D" id="2.40.10.120">
    <property type="match status" value="1"/>
</dbReference>
<evidence type="ECO:0000313" key="4">
    <source>
        <dbReference type="Proteomes" id="UP000008694"/>
    </source>
</evidence>
<protein>
    <recommendedName>
        <fullName evidence="5">Trypsin family protein</fullName>
    </recommendedName>
</protein>
<dbReference type="PRINTS" id="PR00834">
    <property type="entry name" value="PROTEASES2C"/>
</dbReference>
<dbReference type="PANTHER" id="PTHR22939:SF129">
    <property type="entry name" value="SERINE PROTEASE HTRA2, MITOCHONDRIAL"/>
    <property type="match status" value="1"/>
</dbReference>
<evidence type="ECO:0000256" key="1">
    <source>
        <dbReference type="ARBA" id="ARBA00010541"/>
    </source>
</evidence>
<dbReference type="AlphaFoldDB" id="D7KLI3"/>
<keyword evidence="4" id="KW-1185">Reference proteome</keyword>
<proteinExistence type="inferred from homology"/>
<dbReference type="Gramene" id="fgenesh1_pg.C_scaffold_1000931">
    <property type="protein sequence ID" value="fgenesh1_pg.C_scaffold_1000931"/>
    <property type="gene ID" value="fgenesh1_pg.C_scaffold_1000931"/>
</dbReference>
<dbReference type="HOGENOM" id="CLU_770189_0_0_1"/>
<evidence type="ECO:0000256" key="2">
    <source>
        <dbReference type="SAM" id="MobiDB-lite"/>
    </source>
</evidence>
<dbReference type="SUPFAM" id="SSF50494">
    <property type="entry name" value="Trypsin-like serine proteases"/>
    <property type="match status" value="1"/>
</dbReference>
<dbReference type="InterPro" id="IPR001940">
    <property type="entry name" value="Peptidase_S1C"/>
</dbReference>